<evidence type="ECO:0000313" key="3">
    <source>
        <dbReference type="Proteomes" id="UP001228504"/>
    </source>
</evidence>
<accession>A0ABT9UUP6</accession>
<keyword evidence="1" id="KW-0175">Coiled coil</keyword>
<feature type="coiled-coil region" evidence="1">
    <location>
        <begin position="65"/>
        <end position="92"/>
    </location>
</feature>
<comment type="caution">
    <text evidence="2">The sequence shown here is derived from an EMBL/GenBank/DDBJ whole genome shotgun (WGS) entry which is preliminary data.</text>
</comment>
<protein>
    <submittedName>
        <fullName evidence="2">Uncharacterized coiled-coil DUF342 family protein</fullName>
    </submittedName>
</protein>
<dbReference type="RefSeq" id="WP_307486376.1">
    <property type="nucleotide sequence ID" value="NZ_JAUSUF010000006.1"/>
</dbReference>
<proteinExistence type="predicted"/>
<dbReference type="EMBL" id="JAUSUF010000006">
    <property type="protein sequence ID" value="MDQ0150051.1"/>
    <property type="molecule type" value="Genomic_DNA"/>
</dbReference>
<name>A0ABT9UUP6_9FIRM</name>
<gene>
    <name evidence="2" type="ORF">J2S18_001987</name>
</gene>
<evidence type="ECO:0000313" key="2">
    <source>
        <dbReference type="EMBL" id="MDQ0150051.1"/>
    </source>
</evidence>
<organism evidence="2 3">
    <name type="scientific">Eubacterium multiforme</name>
    <dbReference type="NCBI Taxonomy" id="83339"/>
    <lineage>
        <taxon>Bacteria</taxon>
        <taxon>Bacillati</taxon>
        <taxon>Bacillota</taxon>
        <taxon>Clostridia</taxon>
        <taxon>Eubacteriales</taxon>
        <taxon>Eubacteriaceae</taxon>
        <taxon>Eubacterium</taxon>
    </lineage>
</organism>
<keyword evidence="3" id="KW-1185">Reference proteome</keyword>
<reference evidence="2 3" key="1">
    <citation type="submission" date="2023-07" db="EMBL/GenBank/DDBJ databases">
        <title>Genomic Encyclopedia of Type Strains, Phase IV (KMG-IV): sequencing the most valuable type-strain genomes for metagenomic binning, comparative biology and taxonomic classification.</title>
        <authorList>
            <person name="Goeker M."/>
        </authorList>
    </citation>
    <scope>NUCLEOTIDE SEQUENCE [LARGE SCALE GENOMIC DNA]</scope>
    <source>
        <strain evidence="2 3">DSM 20694</strain>
    </source>
</reference>
<evidence type="ECO:0000256" key="1">
    <source>
        <dbReference type="SAM" id="Coils"/>
    </source>
</evidence>
<sequence>MEKTLLSRQSLAERWDFNSTKVIENYEREGIITRVPGLSSPRYRMDEIMELETIANDNPLSPIERRKLENRIKKLENELEKYKSKLEIIKLQVI</sequence>
<dbReference type="Proteomes" id="UP001228504">
    <property type="component" value="Unassembled WGS sequence"/>
</dbReference>